<dbReference type="EMBL" id="PJRP01000004">
    <property type="protein sequence ID" value="PLQ00237.1"/>
    <property type="molecule type" value="Genomic_DNA"/>
</dbReference>
<evidence type="ECO:0000256" key="1">
    <source>
        <dbReference type="SAM" id="MobiDB-lite"/>
    </source>
</evidence>
<protein>
    <submittedName>
        <fullName evidence="3">Uncharacterized protein</fullName>
    </submittedName>
</protein>
<feature type="compositionally biased region" description="Basic residues" evidence="1">
    <location>
        <begin position="183"/>
        <end position="192"/>
    </location>
</feature>
<proteinExistence type="predicted"/>
<accession>A0A2N5CDI4</accession>
<dbReference type="RefSeq" id="WP_101681608.1">
    <property type="nucleotide sequence ID" value="NZ_PJRP01000004.1"/>
</dbReference>
<sequence>MNGRRTLRLALPVSLALMMAGVTVAQTRVHYESKAELVGAAASGPYSSEKILQSIVDYCVTLGPAAGGPATAALLSWKERNATYLILSSYYRKEIQKYIAAPPDSPQKRALKKITTQDVEELIKANSDALILGFRKAQEADPKDGGANMCRGYFRGVDDGAADVKNRDPELAAFLDQDPVGQRRAKQPTKEQ</sequence>
<organism evidence="3 4">
    <name type="scientific">Cupriavidus pauculus</name>
    <dbReference type="NCBI Taxonomy" id="82633"/>
    <lineage>
        <taxon>Bacteria</taxon>
        <taxon>Pseudomonadati</taxon>
        <taxon>Pseudomonadota</taxon>
        <taxon>Betaproteobacteria</taxon>
        <taxon>Burkholderiales</taxon>
        <taxon>Burkholderiaceae</taxon>
        <taxon>Cupriavidus</taxon>
    </lineage>
</organism>
<evidence type="ECO:0000313" key="3">
    <source>
        <dbReference type="EMBL" id="PLQ00237.1"/>
    </source>
</evidence>
<keyword evidence="2" id="KW-0732">Signal</keyword>
<dbReference type="Proteomes" id="UP000234341">
    <property type="component" value="Unassembled WGS sequence"/>
</dbReference>
<evidence type="ECO:0000256" key="2">
    <source>
        <dbReference type="SAM" id="SignalP"/>
    </source>
</evidence>
<feature type="region of interest" description="Disordered" evidence="1">
    <location>
        <begin position="168"/>
        <end position="192"/>
    </location>
</feature>
<name>A0A2N5CDI4_9BURK</name>
<reference evidence="3 4" key="1">
    <citation type="submission" date="2017-12" db="EMBL/GenBank/DDBJ databases">
        <title>Genome sequence of the active heterotrophic nitrifier-denitrifier, Cupriavidus pauculus UM1.</title>
        <authorList>
            <person name="Putonti C."/>
            <person name="Castignetti D."/>
        </authorList>
    </citation>
    <scope>NUCLEOTIDE SEQUENCE [LARGE SCALE GENOMIC DNA]</scope>
    <source>
        <strain evidence="3 4">UM1</strain>
    </source>
</reference>
<gene>
    <name evidence="3" type="ORF">CYJ10_11275</name>
</gene>
<feature type="chain" id="PRO_5014878681" evidence="2">
    <location>
        <begin position="26"/>
        <end position="192"/>
    </location>
</feature>
<dbReference type="AlphaFoldDB" id="A0A2N5CDI4"/>
<comment type="caution">
    <text evidence="3">The sequence shown here is derived from an EMBL/GenBank/DDBJ whole genome shotgun (WGS) entry which is preliminary data.</text>
</comment>
<feature type="signal peptide" evidence="2">
    <location>
        <begin position="1"/>
        <end position="25"/>
    </location>
</feature>
<evidence type="ECO:0000313" key="4">
    <source>
        <dbReference type="Proteomes" id="UP000234341"/>
    </source>
</evidence>
<dbReference type="OrthoDB" id="8945059at2"/>